<dbReference type="Proteomes" id="UP000623776">
    <property type="component" value="Unassembled WGS sequence"/>
</dbReference>
<sequence>MENNHRIPFGYFSTSFQFQNNSLKELPKMGETVTPEEYEASMKNKIYCPSCSVPLIKIPNEDSITTSGMSSHFRHKQGYKDDIPCDLRKRCINPVGAAS</sequence>
<organism evidence="1 2">
    <name type="scientific">Vreelandella hamiltonii</name>
    <dbReference type="NCBI Taxonomy" id="502829"/>
    <lineage>
        <taxon>Bacteria</taxon>
        <taxon>Pseudomonadati</taxon>
        <taxon>Pseudomonadota</taxon>
        <taxon>Gammaproteobacteria</taxon>
        <taxon>Oceanospirillales</taxon>
        <taxon>Halomonadaceae</taxon>
        <taxon>Vreelandella</taxon>
    </lineage>
</organism>
<evidence type="ECO:0000313" key="1">
    <source>
        <dbReference type="EMBL" id="GGW42158.1"/>
    </source>
</evidence>
<dbReference type="AlphaFoldDB" id="A0A8H9LY15"/>
<dbReference type="EMBL" id="BMXN01000043">
    <property type="protein sequence ID" value="GGW42158.1"/>
    <property type="molecule type" value="Genomic_DNA"/>
</dbReference>
<reference evidence="2" key="1">
    <citation type="journal article" date="2019" name="Int. J. Syst. Evol. Microbiol.">
        <title>The Global Catalogue of Microorganisms (GCM) 10K type strain sequencing project: providing services to taxonomists for standard genome sequencing and annotation.</title>
        <authorList>
            <consortium name="The Broad Institute Genomics Platform"/>
            <consortium name="The Broad Institute Genome Sequencing Center for Infectious Disease"/>
            <person name="Wu L."/>
            <person name="Ma J."/>
        </authorList>
    </citation>
    <scope>NUCLEOTIDE SEQUENCE [LARGE SCALE GENOMIC DNA]</scope>
    <source>
        <strain evidence="2">KCTC 22154</strain>
    </source>
</reference>
<accession>A0A8H9LY15</accession>
<proteinExistence type="predicted"/>
<gene>
    <name evidence="1" type="ORF">GCM10007157_35560</name>
</gene>
<comment type="caution">
    <text evidence="1">The sequence shown here is derived from an EMBL/GenBank/DDBJ whole genome shotgun (WGS) entry which is preliminary data.</text>
</comment>
<protein>
    <submittedName>
        <fullName evidence="1">Uncharacterized protein</fullName>
    </submittedName>
</protein>
<evidence type="ECO:0000313" key="2">
    <source>
        <dbReference type="Proteomes" id="UP000623776"/>
    </source>
</evidence>
<dbReference type="RefSeq" id="WP_189464293.1">
    <property type="nucleotide sequence ID" value="NZ_BMXN01000043.1"/>
</dbReference>
<name>A0A8H9LY15_9GAMM</name>
<keyword evidence="2" id="KW-1185">Reference proteome</keyword>